<keyword evidence="2" id="KW-1185">Reference proteome</keyword>
<dbReference type="RefSeq" id="WP_248653282.1">
    <property type="nucleotide sequence ID" value="NZ_CP096658.1"/>
</dbReference>
<dbReference type="AlphaFoldDB" id="A0A8U0IDI2"/>
<sequence>MSTTASNSGGSRVESAPFVEWSKYNENRWRYEGDPKSASESDIYNPDAQNATTIRYDINYRDDPEKRRKYKRLSEYNSGLKNGPKWTNDEYNTYLVNQHLIRALASQVGLNPRYKREAERLFLRFDLQKFGTDAATVAFCTCVAVVKNSEENDRKCHPCVPDKKMDPEFRRVASAEDYRKGELISLYNKVTQAKDKYWG</sequence>
<proteinExistence type="predicted"/>
<dbReference type="KEGG" id="haxz:M0R88_09545"/>
<dbReference type="Proteomes" id="UP000830434">
    <property type="component" value="Chromosome"/>
</dbReference>
<accession>A0A8U0IDI2</accession>
<name>A0A8U0IDI2_9EURY</name>
<evidence type="ECO:0000313" key="1">
    <source>
        <dbReference type="EMBL" id="UPV98775.1"/>
    </source>
</evidence>
<gene>
    <name evidence="1" type="ORF">M0R88_09545</name>
</gene>
<dbReference type="EMBL" id="CP096658">
    <property type="protein sequence ID" value="UPV98775.1"/>
    <property type="molecule type" value="Genomic_DNA"/>
</dbReference>
<evidence type="ECO:0000313" key="2">
    <source>
        <dbReference type="Proteomes" id="UP000830434"/>
    </source>
</evidence>
<reference evidence="1" key="1">
    <citation type="submission" date="2022-04" db="EMBL/GenBank/DDBJ databases">
        <title>Diverse halophilic archaea isolated from saline environments.</title>
        <authorList>
            <person name="Cui H.-L."/>
        </authorList>
    </citation>
    <scope>NUCLEOTIDE SEQUENCE</scope>
    <source>
        <strain evidence="1">XZYJT40</strain>
    </source>
</reference>
<dbReference type="GeneID" id="72190098"/>
<protein>
    <submittedName>
        <fullName evidence="1">Uncharacterized protein</fullName>
    </submittedName>
</protein>
<organism evidence="1 2">
    <name type="scientific">Halorussus gelatinilyticus</name>
    <dbReference type="NCBI Taxonomy" id="2937524"/>
    <lineage>
        <taxon>Archaea</taxon>
        <taxon>Methanobacteriati</taxon>
        <taxon>Methanobacteriota</taxon>
        <taxon>Stenosarchaea group</taxon>
        <taxon>Halobacteria</taxon>
        <taxon>Halobacteriales</taxon>
        <taxon>Haladaptataceae</taxon>
        <taxon>Halorussus</taxon>
    </lineage>
</organism>